<evidence type="ECO:0000313" key="2">
    <source>
        <dbReference type="EMBL" id="RLN49607.1"/>
    </source>
</evidence>
<dbReference type="AlphaFoldDB" id="A0A3F2RAP4"/>
<reference evidence="2 3" key="1">
    <citation type="submission" date="2018-07" db="EMBL/GenBank/DDBJ databases">
        <title>Genome sequencing of oomycete isolates from Chile give support for New Zealand origin for Phytophthora kernoviae and make available the first Nothophytophthora sp. genome.</title>
        <authorList>
            <person name="Studholme D.J."/>
            <person name="Sanfuentes E."/>
            <person name="Panda P."/>
            <person name="Hill R."/>
            <person name="Sambles C."/>
            <person name="Grant M."/>
            <person name="Williams N.M."/>
            <person name="Mcdougal R.L."/>
        </authorList>
    </citation>
    <scope>NUCLEOTIDE SEQUENCE [LARGE SCALE GENOMIC DNA]</scope>
    <source>
        <strain evidence="2">Chile6</strain>
    </source>
</reference>
<dbReference type="InterPro" id="IPR001155">
    <property type="entry name" value="OxRdtase_FMN_N"/>
</dbReference>
<evidence type="ECO:0000313" key="3">
    <source>
        <dbReference type="Proteomes" id="UP000277300"/>
    </source>
</evidence>
<proteinExistence type="predicted"/>
<gene>
    <name evidence="2" type="ORF">BBP00_00010124</name>
</gene>
<dbReference type="Gene3D" id="3.20.20.70">
    <property type="entry name" value="Aldolase class I"/>
    <property type="match status" value="1"/>
</dbReference>
<evidence type="ECO:0000259" key="1">
    <source>
        <dbReference type="Pfam" id="PF00724"/>
    </source>
</evidence>
<dbReference type="GO" id="GO:0016491">
    <property type="term" value="F:oxidoreductase activity"/>
    <property type="evidence" value="ECO:0007669"/>
    <property type="project" value="InterPro"/>
</dbReference>
<dbReference type="Proteomes" id="UP000277300">
    <property type="component" value="Unassembled WGS sequence"/>
</dbReference>
<sequence length="97" mass="10708">MSANIADYKLFTPIKVAPGLTLKNRIVFSPCTRARSDIKTRAPTDENVKYYKDRASAGLIMSEGCAVSELGYGWRGAPALYTDEQQVGWKKVVDAVH</sequence>
<comment type="caution">
    <text evidence="2">The sequence shown here is derived from an EMBL/GenBank/DDBJ whole genome shotgun (WGS) entry which is preliminary data.</text>
</comment>
<dbReference type="PANTHER" id="PTHR22893:SF91">
    <property type="entry name" value="NADPH DEHYDROGENASE 2-RELATED"/>
    <property type="match status" value="1"/>
</dbReference>
<feature type="non-terminal residue" evidence="2">
    <location>
        <position position="97"/>
    </location>
</feature>
<dbReference type="GO" id="GO:0010181">
    <property type="term" value="F:FMN binding"/>
    <property type="evidence" value="ECO:0007669"/>
    <property type="project" value="InterPro"/>
</dbReference>
<accession>A0A3F2RAP4</accession>
<organism evidence="2 3">
    <name type="scientific">Phytophthora kernoviae</name>
    <dbReference type="NCBI Taxonomy" id="325452"/>
    <lineage>
        <taxon>Eukaryota</taxon>
        <taxon>Sar</taxon>
        <taxon>Stramenopiles</taxon>
        <taxon>Oomycota</taxon>
        <taxon>Peronosporomycetes</taxon>
        <taxon>Peronosporales</taxon>
        <taxon>Peronosporaceae</taxon>
        <taxon>Phytophthora</taxon>
    </lineage>
</organism>
<dbReference type="SUPFAM" id="SSF51395">
    <property type="entry name" value="FMN-linked oxidoreductases"/>
    <property type="match status" value="1"/>
</dbReference>
<dbReference type="OrthoDB" id="148483at2759"/>
<name>A0A3F2RAP4_9STRA</name>
<feature type="domain" description="NADH:flavin oxidoreductase/NADH oxidase N-terminal" evidence="1">
    <location>
        <begin position="9"/>
        <end position="97"/>
    </location>
</feature>
<dbReference type="Pfam" id="PF00724">
    <property type="entry name" value="Oxidored_FMN"/>
    <property type="match status" value="1"/>
</dbReference>
<protein>
    <recommendedName>
        <fullName evidence="1">NADH:flavin oxidoreductase/NADH oxidase N-terminal domain-containing protein</fullName>
    </recommendedName>
</protein>
<dbReference type="PANTHER" id="PTHR22893">
    <property type="entry name" value="NADH OXIDOREDUCTASE-RELATED"/>
    <property type="match status" value="1"/>
</dbReference>
<dbReference type="InterPro" id="IPR013785">
    <property type="entry name" value="Aldolase_TIM"/>
</dbReference>
<dbReference type="InterPro" id="IPR045247">
    <property type="entry name" value="Oye-like"/>
</dbReference>
<dbReference type="EMBL" id="MBDO02001306">
    <property type="protein sequence ID" value="RLN49607.1"/>
    <property type="molecule type" value="Genomic_DNA"/>
</dbReference>